<dbReference type="AlphaFoldDB" id="A0A6A4T0J7"/>
<comment type="similarity">
    <text evidence="10">Belongs to the ZAR1 family.</text>
</comment>
<comment type="caution">
    <text evidence="14">The sequence shown here is derived from an EMBL/GenBank/DDBJ whole genome shotgun (WGS) entry which is preliminary data.</text>
</comment>
<dbReference type="Pfam" id="PF13695">
    <property type="entry name" value="Zn_ribbon_3CxxC"/>
    <property type="match status" value="1"/>
</dbReference>
<evidence type="ECO:0000256" key="3">
    <source>
        <dbReference type="ARBA" id="ARBA00022490"/>
    </source>
</evidence>
<dbReference type="Proteomes" id="UP000438429">
    <property type="component" value="Unassembled WGS sequence"/>
</dbReference>
<dbReference type="GO" id="GO:0006412">
    <property type="term" value="P:translation"/>
    <property type="evidence" value="ECO:0007669"/>
    <property type="project" value="TreeGrafter"/>
</dbReference>
<dbReference type="GO" id="GO:0048477">
    <property type="term" value="P:oogenesis"/>
    <property type="evidence" value="ECO:0007669"/>
    <property type="project" value="UniProtKB-KW"/>
</dbReference>
<protein>
    <recommendedName>
        <fullName evidence="13">3CxxC-type domain-containing protein</fullName>
    </recommendedName>
</protein>
<comment type="function">
    <text evidence="11">mRNA-binding protein required for maternal mRNA storage, translation and degradation during oocyte maturation. Probably promotes formation of some phase-separated membraneless compartment that stores maternal mRNAs in oocytes: acts by undergoing liquid-liquid phase separation upon binding to maternal mRNAs. Binds to the 3'-UTR of maternal mRNAs, inhibiting their translation.</text>
</comment>
<dbReference type="InterPro" id="IPR027377">
    <property type="entry name" value="ZAR1/RTP1-5-like_Znf-3CxxC"/>
</dbReference>
<evidence type="ECO:0000313" key="15">
    <source>
        <dbReference type="Proteomes" id="UP000438429"/>
    </source>
</evidence>
<evidence type="ECO:0000259" key="13">
    <source>
        <dbReference type="SMART" id="SM01328"/>
    </source>
</evidence>
<accession>A0A6A4T0J7</accession>
<evidence type="ECO:0000256" key="9">
    <source>
        <dbReference type="ARBA" id="ARBA00022943"/>
    </source>
</evidence>
<proteinExistence type="inferred from homology"/>
<name>A0A6A4T0J7_SCOMX</name>
<sequence>MEGFLSTVPPYGVCAPPAQGTGCRGKRDGRFMTPQGLNYLELCRAFLAQVHPGAAPAHRRASTRECGVQVNAKVDKVVQCSLGPKTLLGPDEGDRPEGPHPTGPGGRSPAGGVRFPRPVSIYSPVFDRRVFVKKLCYDEHRDHDDGGGGSEGEAEQVESDKDAEADHSSEDTGKDPKTTSRQPSGGPNFQFLEQRYGFFHCKKCNIRWESAYVWCISGTSKVYYKQLCRKCQVGFNPYRVEAILCKGCSETCCSCERKQRHINMKRPHRQDLCCRCKGMRLSCDATYSFKYIV</sequence>
<keyword evidence="7" id="KW-0862">Zinc</keyword>
<dbReference type="EMBL" id="VEVO01000008">
    <property type="protein sequence ID" value="KAF0038565.1"/>
    <property type="molecule type" value="Genomic_DNA"/>
</dbReference>
<evidence type="ECO:0000256" key="1">
    <source>
        <dbReference type="ARBA" id="ARBA00004331"/>
    </source>
</evidence>
<dbReference type="PANTHER" id="PTHR31054:SF5">
    <property type="entry name" value="PROTEIN ZAR1-LIKE"/>
    <property type="match status" value="1"/>
</dbReference>
<evidence type="ECO:0000313" key="14">
    <source>
        <dbReference type="EMBL" id="KAF0038565.1"/>
    </source>
</evidence>
<evidence type="ECO:0000256" key="8">
    <source>
        <dbReference type="ARBA" id="ARBA00022884"/>
    </source>
</evidence>
<feature type="domain" description="3CxxC-type" evidence="13">
    <location>
        <begin position="194"/>
        <end position="279"/>
    </location>
</feature>
<keyword evidence="3" id="KW-0963">Cytoplasm</keyword>
<evidence type="ECO:0000256" key="2">
    <source>
        <dbReference type="ARBA" id="ARBA00022473"/>
    </source>
</evidence>
<reference evidence="14 15" key="1">
    <citation type="submission" date="2019-06" db="EMBL/GenBank/DDBJ databases">
        <title>Draft genomes of female and male turbot (Scophthalmus maximus).</title>
        <authorList>
            <person name="Xu H."/>
            <person name="Xu X.-W."/>
            <person name="Shao C."/>
            <person name="Chen S."/>
        </authorList>
    </citation>
    <scope>NUCLEOTIDE SEQUENCE [LARGE SCALE GENOMIC DNA]</scope>
    <source>
        <strain evidence="14">Ysfricsl-2016a</strain>
        <tissue evidence="14">Blood</tissue>
    </source>
</reference>
<keyword evidence="6" id="KW-0221">Differentiation</keyword>
<keyword evidence="4" id="KW-0479">Metal-binding</keyword>
<feature type="region of interest" description="Disordered" evidence="12">
    <location>
        <begin position="83"/>
        <end position="116"/>
    </location>
</feature>
<dbReference type="PANTHER" id="PTHR31054">
    <property type="entry name" value="ZYGOTE ARREST PROTEIN 1-LIKE ISOFORM X1"/>
    <property type="match status" value="1"/>
</dbReference>
<feature type="region of interest" description="Disordered" evidence="12">
    <location>
        <begin position="142"/>
        <end position="187"/>
    </location>
</feature>
<feature type="compositionally biased region" description="Basic and acidic residues" evidence="12">
    <location>
        <begin position="158"/>
        <end position="178"/>
    </location>
</feature>
<dbReference type="GO" id="GO:0036464">
    <property type="term" value="C:cytoplasmic ribonucleoprotein granule"/>
    <property type="evidence" value="ECO:0007669"/>
    <property type="project" value="UniProtKB-SubCell"/>
</dbReference>
<evidence type="ECO:0000256" key="6">
    <source>
        <dbReference type="ARBA" id="ARBA00022782"/>
    </source>
</evidence>
<evidence type="ECO:0000256" key="11">
    <source>
        <dbReference type="ARBA" id="ARBA00049576"/>
    </source>
</evidence>
<evidence type="ECO:0000256" key="7">
    <source>
        <dbReference type="ARBA" id="ARBA00022833"/>
    </source>
</evidence>
<dbReference type="GO" id="GO:0003729">
    <property type="term" value="F:mRNA binding"/>
    <property type="evidence" value="ECO:0007669"/>
    <property type="project" value="UniProtKB-ARBA"/>
</dbReference>
<evidence type="ECO:0000256" key="4">
    <source>
        <dbReference type="ARBA" id="ARBA00022723"/>
    </source>
</evidence>
<dbReference type="GO" id="GO:0017148">
    <property type="term" value="P:negative regulation of translation"/>
    <property type="evidence" value="ECO:0007669"/>
    <property type="project" value="UniProtKB-ARBA"/>
</dbReference>
<keyword evidence="5" id="KW-0863">Zinc-finger</keyword>
<dbReference type="InterPro" id="IPR026775">
    <property type="entry name" value="Zar1"/>
</dbReference>
<evidence type="ECO:0000256" key="12">
    <source>
        <dbReference type="SAM" id="MobiDB-lite"/>
    </source>
</evidence>
<keyword evidence="9" id="KW-0896">Oogenesis</keyword>
<keyword evidence="2" id="KW-0217">Developmental protein</keyword>
<dbReference type="GO" id="GO:0008270">
    <property type="term" value="F:zinc ion binding"/>
    <property type="evidence" value="ECO:0007669"/>
    <property type="project" value="UniProtKB-KW"/>
</dbReference>
<organism evidence="14 15">
    <name type="scientific">Scophthalmus maximus</name>
    <name type="common">Turbot</name>
    <name type="synonym">Psetta maxima</name>
    <dbReference type="NCBI Taxonomy" id="52904"/>
    <lineage>
        <taxon>Eukaryota</taxon>
        <taxon>Metazoa</taxon>
        <taxon>Chordata</taxon>
        <taxon>Craniata</taxon>
        <taxon>Vertebrata</taxon>
        <taxon>Euteleostomi</taxon>
        <taxon>Actinopterygii</taxon>
        <taxon>Neopterygii</taxon>
        <taxon>Teleostei</taxon>
        <taxon>Neoteleostei</taxon>
        <taxon>Acanthomorphata</taxon>
        <taxon>Carangaria</taxon>
        <taxon>Pleuronectiformes</taxon>
        <taxon>Pleuronectoidei</taxon>
        <taxon>Scophthalmidae</taxon>
        <taxon>Scophthalmus</taxon>
    </lineage>
</organism>
<evidence type="ECO:0000256" key="5">
    <source>
        <dbReference type="ARBA" id="ARBA00022771"/>
    </source>
</evidence>
<comment type="subcellular location">
    <subcellularLocation>
        <location evidence="1">Cytoplasm</location>
        <location evidence="1">Cytoplasmic ribonucleoprotein granule</location>
    </subcellularLocation>
</comment>
<gene>
    <name evidence="14" type="ORF">F2P81_009049</name>
</gene>
<evidence type="ECO:0000256" key="10">
    <source>
        <dbReference type="ARBA" id="ARBA00034699"/>
    </source>
</evidence>
<dbReference type="SMART" id="SM01328">
    <property type="entry name" value="zf-3CxxC"/>
    <property type="match status" value="1"/>
</dbReference>
<keyword evidence="8" id="KW-0694">RNA-binding</keyword>